<feature type="domain" description="Holliday junction resolvase Gen1 C-terminal" evidence="2">
    <location>
        <begin position="105"/>
        <end position="161"/>
    </location>
</feature>
<evidence type="ECO:0000313" key="4">
    <source>
        <dbReference type="Proteomes" id="UP001357485"/>
    </source>
</evidence>
<gene>
    <name evidence="3" type="ORF">LTR16_010554</name>
</gene>
<reference evidence="3 4" key="1">
    <citation type="submission" date="2023-08" db="EMBL/GenBank/DDBJ databases">
        <title>Black Yeasts Isolated from many extreme environments.</title>
        <authorList>
            <person name="Coleine C."/>
            <person name="Stajich J.E."/>
            <person name="Selbmann L."/>
        </authorList>
    </citation>
    <scope>NUCLEOTIDE SEQUENCE [LARGE SCALE GENOMIC DNA]</scope>
    <source>
        <strain evidence="3 4">CCFEE 536</strain>
    </source>
</reference>
<proteinExistence type="predicted"/>
<sequence>RKALVIPEDFPNREVLRYYTHPCVSNAGTVEDLKQTLEWDAEIDVVSLRKFTDDAFEWHCISGAKKFIRNLAPPLLVRELRLRGERAALELNDDLEVQQRKEAKLVKTIHGKRTHVTTDSTPELRVGIKPIELVRIDLDAEKPDELIEEGQAGNDSDSEMERGAIGNAAG</sequence>
<evidence type="ECO:0000313" key="3">
    <source>
        <dbReference type="EMBL" id="KAK5180139.1"/>
    </source>
</evidence>
<dbReference type="InterPro" id="IPR041177">
    <property type="entry name" value="GEN1_C"/>
</dbReference>
<dbReference type="Pfam" id="PF18380">
    <property type="entry name" value="GEN1_C"/>
    <property type="match status" value="1"/>
</dbReference>
<dbReference type="Proteomes" id="UP001357485">
    <property type="component" value="Unassembled WGS sequence"/>
</dbReference>
<evidence type="ECO:0000259" key="2">
    <source>
        <dbReference type="Pfam" id="PF18380"/>
    </source>
</evidence>
<keyword evidence="4" id="KW-1185">Reference proteome</keyword>
<feature type="non-terminal residue" evidence="3">
    <location>
        <position position="170"/>
    </location>
</feature>
<comment type="caution">
    <text evidence="3">The sequence shown here is derived from an EMBL/GenBank/DDBJ whole genome shotgun (WGS) entry which is preliminary data.</text>
</comment>
<evidence type="ECO:0000256" key="1">
    <source>
        <dbReference type="SAM" id="MobiDB-lite"/>
    </source>
</evidence>
<protein>
    <recommendedName>
        <fullName evidence="2">Holliday junction resolvase Gen1 C-terminal domain-containing protein</fullName>
    </recommendedName>
</protein>
<organism evidence="3 4">
    <name type="scientific">Cryomyces antarcticus</name>
    <dbReference type="NCBI Taxonomy" id="329879"/>
    <lineage>
        <taxon>Eukaryota</taxon>
        <taxon>Fungi</taxon>
        <taxon>Dikarya</taxon>
        <taxon>Ascomycota</taxon>
        <taxon>Pezizomycotina</taxon>
        <taxon>Dothideomycetes</taxon>
        <taxon>Dothideomycetes incertae sedis</taxon>
        <taxon>Cryomyces</taxon>
    </lineage>
</organism>
<accession>A0ABR0LIU7</accession>
<feature type="non-terminal residue" evidence="3">
    <location>
        <position position="1"/>
    </location>
</feature>
<name>A0ABR0LIU7_9PEZI</name>
<feature type="region of interest" description="Disordered" evidence="1">
    <location>
        <begin position="142"/>
        <end position="170"/>
    </location>
</feature>
<dbReference type="EMBL" id="JAVRRA010019442">
    <property type="protein sequence ID" value="KAK5180139.1"/>
    <property type="molecule type" value="Genomic_DNA"/>
</dbReference>